<proteinExistence type="predicted"/>
<evidence type="ECO:0000313" key="1">
    <source>
        <dbReference type="EMBL" id="OLP77283.1"/>
    </source>
</evidence>
<gene>
    <name evidence="1" type="ORF">AK812_SmicGene42667</name>
</gene>
<comment type="caution">
    <text evidence="1">The sequence shown here is derived from an EMBL/GenBank/DDBJ whole genome shotgun (WGS) entry which is preliminary data.</text>
</comment>
<dbReference type="AlphaFoldDB" id="A0A1Q9C2Y8"/>
<sequence length="193" mass="21474">MFHSGAMEKLLSLEPAQSKQLANEELANENGVVLGFRVKGRVTKLCKLPKDNKAMDINLDWLNLVLRSALSCTAVQSKQLANEELANENGEDLGFRVKGRVTKLWKLPKDKKEDINLDWLNLVLTSALSCTYLFRSGALEKLLSLEAVQSKQLGNEELANENGLVLGFRVKGRVTKLWKLPKDKKAMDPGGLL</sequence>
<keyword evidence="2" id="KW-1185">Reference proteome</keyword>
<organism evidence="1 2">
    <name type="scientific">Symbiodinium microadriaticum</name>
    <name type="common">Dinoflagellate</name>
    <name type="synonym">Zooxanthella microadriatica</name>
    <dbReference type="NCBI Taxonomy" id="2951"/>
    <lineage>
        <taxon>Eukaryota</taxon>
        <taxon>Sar</taxon>
        <taxon>Alveolata</taxon>
        <taxon>Dinophyceae</taxon>
        <taxon>Suessiales</taxon>
        <taxon>Symbiodiniaceae</taxon>
        <taxon>Symbiodinium</taxon>
    </lineage>
</organism>
<accession>A0A1Q9C2Y8</accession>
<dbReference type="Proteomes" id="UP000186817">
    <property type="component" value="Unassembled WGS sequence"/>
</dbReference>
<dbReference type="OrthoDB" id="415389at2759"/>
<name>A0A1Q9C2Y8_SYMMI</name>
<dbReference type="EMBL" id="LSRX01001799">
    <property type="protein sequence ID" value="OLP77283.1"/>
    <property type="molecule type" value="Genomic_DNA"/>
</dbReference>
<protein>
    <submittedName>
        <fullName evidence="1">Uncharacterized protein</fullName>
    </submittedName>
</protein>
<reference evidence="1 2" key="1">
    <citation type="submission" date="2016-02" db="EMBL/GenBank/DDBJ databases">
        <title>Genome analysis of coral dinoflagellate symbionts highlights evolutionary adaptations to a symbiotic lifestyle.</title>
        <authorList>
            <person name="Aranda M."/>
            <person name="Li Y."/>
            <person name="Liew Y.J."/>
            <person name="Baumgarten S."/>
            <person name="Simakov O."/>
            <person name="Wilson M."/>
            <person name="Piel J."/>
            <person name="Ashoor H."/>
            <person name="Bougouffa S."/>
            <person name="Bajic V.B."/>
            <person name="Ryu T."/>
            <person name="Ravasi T."/>
            <person name="Bayer T."/>
            <person name="Micklem G."/>
            <person name="Kim H."/>
            <person name="Bhak J."/>
            <person name="Lajeunesse T.C."/>
            <person name="Voolstra C.R."/>
        </authorList>
    </citation>
    <scope>NUCLEOTIDE SEQUENCE [LARGE SCALE GENOMIC DNA]</scope>
    <source>
        <strain evidence="1 2">CCMP2467</strain>
    </source>
</reference>
<evidence type="ECO:0000313" key="2">
    <source>
        <dbReference type="Proteomes" id="UP000186817"/>
    </source>
</evidence>